<feature type="transmembrane region" description="Helical" evidence="1">
    <location>
        <begin position="100"/>
        <end position="118"/>
    </location>
</feature>
<dbReference type="InterPro" id="IPR010982">
    <property type="entry name" value="Lambda_DNA-bd_dom_sf"/>
</dbReference>
<dbReference type="AlphaFoldDB" id="A0A0F9ZFH7"/>
<sequence length="209" mass="24399">MTTVGQILKKQRESKGLTLFDIEKQIKIREKYLRAVENDNWGFFTSKIYIVGILKNYSRLLGLDSKKVLAFFRRDYDRHDEIKFKERISLSNLTSESRRVFKIIIIMSFLAIFLYFGYQLKLFFLPPKIIILSPSKVNFTTENKINITAKTEKDTMVLINGNREYTNKNGEIEYDLFLKEGTNKIVIELTGANGKKTVVEKTFTKKSPN</sequence>
<dbReference type="Gene3D" id="1.10.260.40">
    <property type="entry name" value="lambda repressor-like DNA-binding domains"/>
    <property type="match status" value="1"/>
</dbReference>
<organism evidence="2 3">
    <name type="scientific">Candidatus Roizmanbacteria bacterium GW2011_GWA2_32_13</name>
    <dbReference type="NCBI Taxonomy" id="1618475"/>
    <lineage>
        <taxon>Bacteria</taxon>
        <taxon>Candidatus Roizmaniibacteriota</taxon>
    </lineage>
</organism>
<keyword evidence="1" id="KW-0812">Transmembrane</keyword>
<keyword evidence="1" id="KW-0472">Membrane</keyword>
<dbReference type="Pfam" id="PF13413">
    <property type="entry name" value="HTH_25"/>
    <property type="match status" value="1"/>
</dbReference>
<dbReference type="EMBL" id="LBOK01000001">
    <property type="protein sequence ID" value="KKP37661.1"/>
    <property type="molecule type" value="Genomic_DNA"/>
</dbReference>
<dbReference type="InterPro" id="IPR050400">
    <property type="entry name" value="Bact_Cytoskel_RodZ"/>
</dbReference>
<protein>
    <recommendedName>
        <fullName evidence="4">HTH cro/C1-type domain-containing protein</fullName>
    </recommendedName>
</protein>
<evidence type="ECO:0000313" key="2">
    <source>
        <dbReference type="EMBL" id="KKP37661.1"/>
    </source>
</evidence>
<dbReference type="PANTHER" id="PTHR34475:SF1">
    <property type="entry name" value="CYTOSKELETON PROTEIN RODZ"/>
    <property type="match status" value="1"/>
</dbReference>
<evidence type="ECO:0008006" key="4">
    <source>
        <dbReference type="Google" id="ProtNLM"/>
    </source>
</evidence>
<keyword evidence="1" id="KW-1133">Transmembrane helix</keyword>
<dbReference type="InterPro" id="IPR013783">
    <property type="entry name" value="Ig-like_fold"/>
</dbReference>
<comment type="caution">
    <text evidence="2">The sequence shown here is derived from an EMBL/GenBank/DDBJ whole genome shotgun (WGS) entry which is preliminary data.</text>
</comment>
<evidence type="ECO:0000313" key="3">
    <source>
        <dbReference type="Proteomes" id="UP000034349"/>
    </source>
</evidence>
<name>A0A0F9ZFH7_9BACT</name>
<accession>A0A0F9ZFH7</accession>
<proteinExistence type="predicted"/>
<dbReference type="Proteomes" id="UP000034349">
    <property type="component" value="Unassembled WGS sequence"/>
</dbReference>
<gene>
    <name evidence="2" type="ORF">UR23_C0001G0004</name>
</gene>
<evidence type="ECO:0000256" key="1">
    <source>
        <dbReference type="SAM" id="Phobius"/>
    </source>
</evidence>
<dbReference type="Gene3D" id="2.60.40.10">
    <property type="entry name" value="Immunoglobulins"/>
    <property type="match status" value="1"/>
</dbReference>
<dbReference type="PANTHER" id="PTHR34475">
    <property type="match status" value="1"/>
</dbReference>
<reference evidence="2 3" key="1">
    <citation type="journal article" date="2015" name="Nature">
        <title>rRNA introns, odd ribosomes, and small enigmatic genomes across a large radiation of phyla.</title>
        <authorList>
            <person name="Brown C.T."/>
            <person name="Hug L.A."/>
            <person name="Thomas B.C."/>
            <person name="Sharon I."/>
            <person name="Castelle C.J."/>
            <person name="Singh A."/>
            <person name="Wilkins M.J."/>
            <person name="Williams K.H."/>
            <person name="Banfield J.F."/>
        </authorList>
    </citation>
    <scope>NUCLEOTIDE SEQUENCE [LARGE SCALE GENOMIC DNA]</scope>
</reference>
<dbReference type="GO" id="GO:0003677">
    <property type="term" value="F:DNA binding"/>
    <property type="evidence" value="ECO:0007669"/>
    <property type="project" value="InterPro"/>
</dbReference>